<evidence type="ECO:0000256" key="1">
    <source>
        <dbReference type="SAM" id="MobiDB-lite"/>
    </source>
</evidence>
<keyword evidence="3" id="KW-1185">Reference proteome</keyword>
<dbReference type="EMBL" id="JAGSOG010000532">
    <property type="protein sequence ID" value="MBR7839660.1"/>
    <property type="molecule type" value="Genomic_DNA"/>
</dbReference>
<evidence type="ECO:0000313" key="3">
    <source>
        <dbReference type="Proteomes" id="UP000675781"/>
    </source>
</evidence>
<reference evidence="2" key="1">
    <citation type="submission" date="2021-04" db="EMBL/GenBank/DDBJ databases">
        <title>Genome based classification of Actinospica acidithermotolerans sp. nov., an actinobacterium isolated from an Indonesian hot spring.</title>
        <authorList>
            <person name="Kusuma A.B."/>
            <person name="Putra K.E."/>
            <person name="Nafisah S."/>
            <person name="Loh J."/>
            <person name="Nouioui I."/>
            <person name="Goodfellow M."/>
        </authorList>
    </citation>
    <scope>NUCLEOTIDE SEQUENCE</scope>
    <source>
        <strain evidence="2">CSCA 57</strain>
    </source>
</reference>
<name>A0A941EWR4_9ACTN</name>
<feature type="compositionally biased region" description="Acidic residues" evidence="1">
    <location>
        <begin position="27"/>
        <end position="36"/>
    </location>
</feature>
<feature type="region of interest" description="Disordered" evidence="1">
    <location>
        <begin position="27"/>
        <end position="70"/>
    </location>
</feature>
<protein>
    <submittedName>
        <fullName evidence="2">Uncharacterized protein</fullName>
    </submittedName>
</protein>
<organism evidence="2 3">
    <name type="scientific">Actinospica durhamensis</name>
    <dbReference type="NCBI Taxonomy" id="1508375"/>
    <lineage>
        <taxon>Bacteria</taxon>
        <taxon>Bacillati</taxon>
        <taxon>Actinomycetota</taxon>
        <taxon>Actinomycetes</taxon>
        <taxon>Catenulisporales</taxon>
        <taxon>Actinospicaceae</taxon>
        <taxon>Actinospica</taxon>
    </lineage>
</organism>
<accession>A0A941EWR4</accession>
<dbReference type="Proteomes" id="UP000675781">
    <property type="component" value="Unassembled WGS sequence"/>
</dbReference>
<feature type="non-terminal residue" evidence="2">
    <location>
        <position position="70"/>
    </location>
</feature>
<sequence>MSFNNPIMPWRELNRTLSWARHGELELADDDLEERDAPDAPDSPDALESPAAPDTSDGPDTSARPPSLRL</sequence>
<comment type="caution">
    <text evidence="2">The sequence shown here is derived from an EMBL/GenBank/DDBJ whole genome shotgun (WGS) entry which is preliminary data.</text>
</comment>
<dbReference type="AlphaFoldDB" id="A0A941EWR4"/>
<proteinExistence type="predicted"/>
<feature type="compositionally biased region" description="Low complexity" evidence="1">
    <location>
        <begin position="43"/>
        <end position="54"/>
    </location>
</feature>
<evidence type="ECO:0000313" key="2">
    <source>
        <dbReference type="EMBL" id="MBR7839660.1"/>
    </source>
</evidence>
<gene>
    <name evidence="2" type="ORF">KDL01_40790</name>
</gene>